<protein>
    <submittedName>
        <fullName evidence="2">Uncharacterized protein</fullName>
    </submittedName>
</protein>
<evidence type="ECO:0000313" key="2">
    <source>
        <dbReference type="EMBL" id="KAH6871327.1"/>
    </source>
</evidence>
<name>A0A9P8VP98_9HYPO</name>
<feature type="region of interest" description="Disordered" evidence="1">
    <location>
        <begin position="1"/>
        <end position="41"/>
    </location>
</feature>
<accession>A0A9P8VP98</accession>
<evidence type="ECO:0000256" key="1">
    <source>
        <dbReference type="SAM" id="MobiDB-lite"/>
    </source>
</evidence>
<keyword evidence="3" id="KW-1185">Reference proteome</keyword>
<evidence type="ECO:0000313" key="3">
    <source>
        <dbReference type="Proteomes" id="UP000777438"/>
    </source>
</evidence>
<sequence>MNDWSSDDDIEIDPQLDNHSQLESQPTRSRNVPSQSQRRPAQSVLPFVPYDDWVPDQSYIEHPPSCIRYVLEWKFTFNNRSIAKQTEEGLVVAPSDFWDEELSAKIEEIAKSTSKPCRADSTTVVMSVNDRSEPDITKRFNKLQIDWSIVERQLQAWSPLLRIGKRLKINVAFKYVESGKTAATAAQLAEREVRLLMRENIIARWGL</sequence>
<proteinExistence type="predicted"/>
<dbReference type="OrthoDB" id="5131365at2759"/>
<reference evidence="2 3" key="1">
    <citation type="journal article" date="2021" name="Nat. Commun.">
        <title>Genetic determinants of endophytism in the Arabidopsis root mycobiome.</title>
        <authorList>
            <person name="Mesny F."/>
            <person name="Miyauchi S."/>
            <person name="Thiergart T."/>
            <person name="Pickel B."/>
            <person name="Atanasova L."/>
            <person name="Karlsson M."/>
            <person name="Huettel B."/>
            <person name="Barry K.W."/>
            <person name="Haridas S."/>
            <person name="Chen C."/>
            <person name="Bauer D."/>
            <person name="Andreopoulos W."/>
            <person name="Pangilinan J."/>
            <person name="LaButti K."/>
            <person name="Riley R."/>
            <person name="Lipzen A."/>
            <person name="Clum A."/>
            <person name="Drula E."/>
            <person name="Henrissat B."/>
            <person name="Kohler A."/>
            <person name="Grigoriev I.V."/>
            <person name="Martin F.M."/>
            <person name="Hacquard S."/>
        </authorList>
    </citation>
    <scope>NUCLEOTIDE SEQUENCE [LARGE SCALE GENOMIC DNA]</scope>
    <source>
        <strain evidence="2 3">MPI-CAGE-CH-0241</strain>
    </source>
</reference>
<dbReference type="EMBL" id="JAGPYM010000056">
    <property type="protein sequence ID" value="KAH6871327.1"/>
    <property type="molecule type" value="Genomic_DNA"/>
</dbReference>
<gene>
    <name evidence="2" type="ORF">B0T10DRAFT_523109</name>
</gene>
<feature type="compositionally biased region" description="Polar residues" evidence="1">
    <location>
        <begin position="17"/>
        <end position="40"/>
    </location>
</feature>
<comment type="caution">
    <text evidence="2">The sequence shown here is derived from an EMBL/GenBank/DDBJ whole genome shotgun (WGS) entry which is preliminary data.</text>
</comment>
<dbReference type="Proteomes" id="UP000777438">
    <property type="component" value="Unassembled WGS sequence"/>
</dbReference>
<dbReference type="AlphaFoldDB" id="A0A9P8VP98"/>
<organism evidence="2 3">
    <name type="scientific">Thelonectria olida</name>
    <dbReference type="NCBI Taxonomy" id="1576542"/>
    <lineage>
        <taxon>Eukaryota</taxon>
        <taxon>Fungi</taxon>
        <taxon>Dikarya</taxon>
        <taxon>Ascomycota</taxon>
        <taxon>Pezizomycotina</taxon>
        <taxon>Sordariomycetes</taxon>
        <taxon>Hypocreomycetidae</taxon>
        <taxon>Hypocreales</taxon>
        <taxon>Nectriaceae</taxon>
        <taxon>Thelonectria</taxon>
    </lineage>
</organism>
<feature type="compositionally biased region" description="Acidic residues" evidence="1">
    <location>
        <begin position="1"/>
        <end position="14"/>
    </location>
</feature>